<protein>
    <submittedName>
        <fullName evidence="1">PhnA-like protein</fullName>
    </submittedName>
</protein>
<organism evidence="1 2">
    <name type="scientific">Haematobacter massiliensis</name>
    <dbReference type="NCBI Taxonomy" id="195105"/>
    <lineage>
        <taxon>Bacteria</taxon>
        <taxon>Pseudomonadati</taxon>
        <taxon>Pseudomonadota</taxon>
        <taxon>Alphaproteobacteria</taxon>
        <taxon>Rhodobacterales</taxon>
        <taxon>Paracoccaceae</taxon>
        <taxon>Haematobacter</taxon>
    </lineage>
</organism>
<dbReference type="eggNOG" id="COG1196">
    <property type="taxonomic scope" value="Bacteria"/>
</dbReference>
<sequence>MTYNPTPEGPTTHSHTTPTMWGHLKQVSWGAIFAGVAVALVVQVLLTLLGVGIGAATLDPGTADNPAASTFSVVSAIWYAISGIVAAFVGGLVASRMSGRTEEQIGGLHGLTAWAVTTLLMLYLLTSSVGAVVGGAFSGLSSAIGGVSQTVANAAGPALDDVNPLDALDQQIESTGNDPEALRQRAVNAMRGLAMSDEAGRDQARQEAAQALSDMRSIPLPEAREQVSQMEQQYRETVDQAQQTATEAAETAANAVSIGAIAAFVALLAGAIAAWMGGRRGVSHPTVIVQQDAPRRR</sequence>
<name>A0A086XUG9_9RHOB</name>
<dbReference type="Proteomes" id="UP000028826">
    <property type="component" value="Unassembled WGS sequence"/>
</dbReference>
<evidence type="ECO:0000313" key="2">
    <source>
        <dbReference type="Proteomes" id="UP000028826"/>
    </source>
</evidence>
<dbReference type="STRING" id="195105.CN97_07790"/>
<dbReference type="OrthoDB" id="7276301at2"/>
<dbReference type="RefSeq" id="WP_035714671.1">
    <property type="nucleotide sequence ID" value="NZ_CP035509.1"/>
</dbReference>
<dbReference type="EMBL" id="JGYG01000023">
    <property type="protein sequence ID" value="KFI25669.1"/>
    <property type="molecule type" value="Genomic_DNA"/>
</dbReference>
<dbReference type="GeneID" id="39676538"/>
<gene>
    <name evidence="1" type="ORF">CN97_07790</name>
</gene>
<proteinExistence type="predicted"/>
<comment type="caution">
    <text evidence="1">The sequence shown here is derived from an EMBL/GenBank/DDBJ whole genome shotgun (WGS) entry which is preliminary data.</text>
</comment>
<reference evidence="1 2" key="1">
    <citation type="submission" date="2014-03" db="EMBL/GenBank/DDBJ databases">
        <title>Genome of Haematobacter massiliensis CCUG 47968.</title>
        <authorList>
            <person name="Wang D."/>
            <person name="Wang G."/>
        </authorList>
    </citation>
    <scope>NUCLEOTIDE SEQUENCE [LARGE SCALE GENOMIC DNA]</scope>
    <source>
        <strain evidence="1 2">CCUG 47968</strain>
    </source>
</reference>
<keyword evidence="2" id="KW-1185">Reference proteome</keyword>
<dbReference type="AlphaFoldDB" id="A0A086XUG9"/>
<accession>A0A086XUG9</accession>
<evidence type="ECO:0000313" key="1">
    <source>
        <dbReference type="EMBL" id="KFI25669.1"/>
    </source>
</evidence>